<dbReference type="Proteomes" id="UP000620633">
    <property type="component" value="Unassembled WGS sequence"/>
</dbReference>
<gene>
    <name evidence="1" type="ORF">GCM10008961_16960</name>
</gene>
<reference evidence="2" key="1">
    <citation type="journal article" date="2019" name="Int. J. Syst. Evol. Microbiol.">
        <title>The Global Catalogue of Microorganisms (GCM) 10K type strain sequencing project: providing services to taxonomists for standard genome sequencing and annotation.</title>
        <authorList>
            <consortium name="The Broad Institute Genomics Platform"/>
            <consortium name="The Broad Institute Genome Sequencing Center for Infectious Disease"/>
            <person name="Wu L."/>
            <person name="Ma J."/>
        </authorList>
    </citation>
    <scope>NUCLEOTIDE SEQUENCE [LARGE SCALE GENOMIC DNA]</scope>
    <source>
        <strain evidence="2">JCM 31406</strain>
    </source>
</reference>
<keyword evidence="2" id="KW-1185">Reference proteome</keyword>
<dbReference type="InterPro" id="IPR036514">
    <property type="entry name" value="SGNH_hydro_sf"/>
</dbReference>
<sequence length="528" mass="55973">MRATCYEVLSYGPNKAIRTEFSRKLINSDLDGLIFDYAMPEPTEIPVGFGDAPLTMRAAQQVIEEGGAVVSEWSDIKVDIAQQQAQNDEQQAANNTQVATTLSGLQQQFAGATFRTYGAGVYIGSVEVRSAWVDANDGVFAYFDTAGTARFPAGVADLALPTAQIAALDVRALPGGYATDAVHVLSSDSTGQLALYVDSQGRVVAPGGVVSPNSLPAGIASDPDGMLRINGLRMVPTTIIDCEGDSLTGGTGSSGGQTYPVQLSALLGGRTVNNRGQGGTTSTAIAARQDALRTWVTVEGNTIPASGSVNITSVSTELLTGSGDFTSVGWLAGVYGTLRKINFAAAPGNGYTFTRAASGAAVDTSAMLPGALFKPDEQSRQENIKLIWSGTNDARWLKNPDGSPLPGADGKPQIDYASMERALGNVRAMVESLRTARKRFGLIEMLNGTGEGSDSTGTGLTNYQFVIEYNRRLRDLYPGSFIPIRYRLCDPTTGRLRPEYASDLIHLLNSGYAIVAQECAAYINWRGW</sequence>
<dbReference type="SUPFAM" id="SSF52266">
    <property type="entry name" value="SGNH hydrolase"/>
    <property type="match status" value="2"/>
</dbReference>
<name>A0ABQ2SEP0_9DEIO</name>
<accession>A0ABQ2SEP0</accession>
<proteinExistence type="predicted"/>
<organism evidence="1 2">
    <name type="scientific">Deinococcus knuensis</name>
    <dbReference type="NCBI Taxonomy" id="1837380"/>
    <lineage>
        <taxon>Bacteria</taxon>
        <taxon>Thermotogati</taxon>
        <taxon>Deinococcota</taxon>
        <taxon>Deinococci</taxon>
        <taxon>Deinococcales</taxon>
        <taxon>Deinococcaceae</taxon>
        <taxon>Deinococcus</taxon>
    </lineage>
</organism>
<dbReference type="RefSeq" id="WP_189100798.1">
    <property type="nucleotide sequence ID" value="NZ_BMQO01000005.1"/>
</dbReference>
<protein>
    <recommendedName>
        <fullName evidence="3">SGNH hydrolase-type esterase domain-containing protein</fullName>
    </recommendedName>
</protein>
<dbReference type="EMBL" id="BMQO01000005">
    <property type="protein sequence ID" value="GGS26057.1"/>
    <property type="molecule type" value="Genomic_DNA"/>
</dbReference>
<dbReference type="Gene3D" id="3.40.50.1110">
    <property type="entry name" value="SGNH hydrolase"/>
    <property type="match status" value="1"/>
</dbReference>
<evidence type="ECO:0000313" key="2">
    <source>
        <dbReference type="Proteomes" id="UP000620633"/>
    </source>
</evidence>
<evidence type="ECO:0008006" key="3">
    <source>
        <dbReference type="Google" id="ProtNLM"/>
    </source>
</evidence>
<comment type="caution">
    <text evidence="1">The sequence shown here is derived from an EMBL/GenBank/DDBJ whole genome shotgun (WGS) entry which is preliminary data.</text>
</comment>
<evidence type="ECO:0000313" key="1">
    <source>
        <dbReference type="EMBL" id="GGS26057.1"/>
    </source>
</evidence>